<keyword evidence="1" id="KW-1133">Transmembrane helix</keyword>
<organism evidence="2 3">
    <name type="scientific">bacterium (Candidatus Gribaldobacteria) CG02_land_8_20_14_3_00_41_15</name>
    <dbReference type="NCBI Taxonomy" id="2014270"/>
    <lineage>
        <taxon>Bacteria</taxon>
        <taxon>Candidatus Gribaldobacteria</taxon>
    </lineage>
</organism>
<name>A0A2M7DDW3_9BACT</name>
<comment type="caution">
    <text evidence="2">The sequence shown here is derived from an EMBL/GenBank/DDBJ whole genome shotgun (WGS) entry which is preliminary data.</text>
</comment>
<dbReference type="EMBL" id="PETV01000062">
    <property type="protein sequence ID" value="PIV47038.1"/>
    <property type="molecule type" value="Genomic_DNA"/>
</dbReference>
<protein>
    <submittedName>
        <fullName evidence="2">Uncharacterized protein</fullName>
    </submittedName>
</protein>
<evidence type="ECO:0000256" key="1">
    <source>
        <dbReference type="SAM" id="Phobius"/>
    </source>
</evidence>
<evidence type="ECO:0000313" key="2">
    <source>
        <dbReference type="EMBL" id="PIV47038.1"/>
    </source>
</evidence>
<dbReference type="Proteomes" id="UP000229030">
    <property type="component" value="Unassembled WGS sequence"/>
</dbReference>
<reference evidence="3" key="1">
    <citation type="submission" date="2017-09" db="EMBL/GenBank/DDBJ databases">
        <title>Depth-based differentiation of microbial function through sediment-hosted aquifers and enrichment of novel symbionts in the deep terrestrial subsurface.</title>
        <authorList>
            <person name="Probst A.J."/>
            <person name="Ladd B."/>
            <person name="Jarett J.K."/>
            <person name="Geller-Mcgrath D.E."/>
            <person name="Sieber C.M.K."/>
            <person name="Emerson J.B."/>
            <person name="Anantharaman K."/>
            <person name="Thomas B.C."/>
            <person name="Malmstrom R."/>
            <person name="Stieglmeier M."/>
            <person name="Klingl A."/>
            <person name="Woyke T."/>
            <person name="Ryan C.M."/>
            <person name="Banfield J.F."/>
        </authorList>
    </citation>
    <scope>NUCLEOTIDE SEQUENCE [LARGE SCALE GENOMIC DNA]</scope>
</reference>
<feature type="transmembrane region" description="Helical" evidence="1">
    <location>
        <begin position="110"/>
        <end position="132"/>
    </location>
</feature>
<sequence length="133" mass="15181">MIEVCPKRNLFISFLDWHFHEAFLNIVGAWRNFLSFNLRYFSVGELSRTLFSHWHKMGEGYGRGFDLPRFFSVFIGNTFSRILGAIARSVFIIIGLAVELFILLAGLAALLFWLLLPIWVLVAGLAVFGLLLV</sequence>
<dbReference type="AlphaFoldDB" id="A0A2M7DDW3"/>
<proteinExistence type="predicted"/>
<evidence type="ECO:0000313" key="3">
    <source>
        <dbReference type="Proteomes" id="UP000229030"/>
    </source>
</evidence>
<accession>A0A2M7DDW3</accession>
<keyword evidence="1" id="KW-0812">Transmembrane</keyword>
<feature type="transmembrane region" description="Helical" evidence="1">
    <location>
        <begin position="82"/>
        <end position="104"/>
    </location>
</feature>
<gene>
    <name evidence="2" type="ORF">COS21_02100</name>
</gene>
<keyword evidence="1" id="KW-0472">Membrane</keyword>